<dbReference type="AlphaFoldDB" id="A0A9W6QKJ1"/>
<gene>
    <name evidence="1" type="ORF">Aglo03_35170</name>
</gene>
<dbReference type="Proteomes" id="UP001165042">
    <property type="component" value="Unassembled WGS sequence"/>
</dbReference>
<reference evidence="1" key="1">
    <citation type="submission" date="2023-02" db="EMBL/GenBank/DDBJ databases">
        <title>Actinokineospora globicatena NBRC 15670.</title>
        <authorList>
            <person name="Ichikawa N."/>
            <person name="Sato H."/>
            <person name="Tonouchi N."/>
        </authorList>
    </citation>
    <scope>NUCLEOTIDE SEQUENCE</scope>
    <source>
        <strain evidence="1">NBRC 15670</strain>
    </source>
</reference>
<proteinExistence type="predicted"/>
<dbReference type="RefSeq" id="WP_253831266.1">
    <property type="nucleotide sequence ID" value="NZ_BAAAVC010000012.1"/>
</dbReference>
<sequence length="64" mass="7117">MRQGPVIVDTFVTITTDCPMRLETDPEGIDVHFNESITGQDLTLRFTHDALEALITLVKTELSA</sequence>
<protein>
    <submittedName>
        <fullName evidence="1">Uncharacterized protein</fullName>
    </submittedName>
</protein>
<comment type="caution">
    <text evidence="1">The sequence shown here is derived from an EMBL/GenBank/DDBJ whole genome shotgun (WGS) entry which is preliminary data.</text>
</comment>
<keyword evidence="2" id="KW-1185">Reference proteome</keyword>
<dbReference type="EMBL" id="BSSD01000005">
    <property type="protein sequence ID" value="GLW92701.1"/>
    <property type="molecule type" value="Genomic_DNA"/>
</dbReference>
<evidence type="ECO:0000313" key="1">
    <source>
        <dbReference type="EMBL" id="GLW92701.1"/>
    </source>
</evidence>
<evidence type="ECO:0000313" key="2">
    <source>
        <dbReference type="Proteomes" id="UP001165042"/>
    </source>
</evidence>
<name>A0A9W6QKJ1_9PSEU</name>
<accession>A0A9W6QKJ1</accession>
<organism evidence="1 2">
    <name type="scientific">Actinokineospora globicatena</name>
    <dbReference type="NCBI Taxonomy" id="103729"/>
    <lineage>
        <taxon>Bacteria</taxon>
        <taxon>Bacillati</taxon>
        <taxon>Actinomycetota</taxon>
        <taxon>Actinomycetes</taxon>
        <taxon>Pseudonocardiales</taxon>
        <taxon>Pseudonocardiaceae</taxon>
        <taxon>Actinokineospora</taxon>
    </lineage>
</organism>